<proteinExistence type="predicted"/>
<dbReference type="EMBL" id="JAHKPD010000011">
    <property type="protein sequence ID" value="MBU2950242.1"/>
    <property type="molecule type" value="Genomic_DNA"/>
</dbReference>
<reference evidence="1" key="1">
    <citation type="submission" date="2021-05" db="EMBL/GenBank/DDBJ databases">
        <title>Draft genomes of bacteria isolated from model marine particles.</title>
        <authorList>
            <person name="Datta M.S."/>
            <person name="Schwartzman J.A."/>
            <person name="Enke T.N."/>
            <person name="Saavedra J."/>
            <person name="Cermak N."/>
            <person name="Cordero O.X."/>
        </authorList>
    </citation>
    <scope>NUCLEOTIDE SEQUENCE</scope>
    <source>
        <strain evidence="1">I2M19</strain>
    </source>
</reference>
<dbReference type="Proteomes" id="UP001647509">
    <property type="component" value="Unassembled WGS sequence"/>
</dbReference>
<organism evidence="1 2">
    <name type="scientific">Pseudotamlana agarivorans</name>
    <dbReference type="NCBI Taxonomy" id="481183"/>
    <lineage>
        <taxon>Bacteria</taxon>
        <taxon>Pseudomonadati</taxon>
        <taxon>Bacteroidota</taxon>
        <taxon>Flavobacteriia</taxon>
        <taxon>Flavobacteriales</taxon>
        <taxon>Flavobacteriaceae</taxon>
        <taxon>Pseudotamlana</taxon>
    </lineage>
</organism>
<sequence length="432" mass="48321">MNLKQMAISGTKWTTASTIVIALVSLIKLSVLTRFLAIEDFGLMALVNVVLGFMSLFMDMGLTSAILHKQNITKNEYSSLYWLNVFFSLTLMLIIMIVSPFIGDFYNEEQLPLLLILMSLSLIISATGRQFKTVKAKNLDFKFIAIVDVITSTLSLILAIILAYLNYGVYAIVYSALLQFSLSNLTYLISGINSNSIQWHFKMLETKPFLKIGMYQVGGQVVNYFNRDIDTLIVGKILGAEVLGGYSLAKQLVFRPTMIINPILSKVAAPTLAKIQHNKNQLKEGYLKILNIVSSLNFVAYVLLAILAYPVVLILYGTDFIHIVSIVQILCIYMYLRSLGNPVGALVTATGRTDLEFYWNILALCVVPLIVYISSFMGVNGIAIGLSLFMLLAFYPFYKLLISKMISCSFKEYTKATIINPLILLRLFKNNI</sequence>
<protein>
    <submittedName>
        <fullName evidence="1">MOP flippase family protein</fullName>
    </submittedName>
</protein>
<keyword evidence="2" id="KW-1185">Reference proteome</keyword>
<evidence type="ECO:0000313" key="1">
    <source>
        <dbReference type="EMBL" id="MBU2950242.1"/>
    </source>
</evidence>
<accession>A0ACC5U7E9</accession>
<name>A0ACC5U7E9_9FLAO</name>
<gene>
    <name evidence="1" type="ORF">KO493_06005</name>
</gene>
<comment type="caution">
    <text evidence="1">The sequence shown here is derived from an EMBL/GenBank/DDBJ whole genome shotgun (WGS) entry which is preliminary data.</text>
</comment>
<evidence type="ECO:0000313" key="2">
    <source>
        <dbReference type="Proteomes" id="UP001647509"/>
    </source>
</evidence>